<dbReference type="InterPro" id="IPR036286">
    <property type="entry name" value="LexA/Signal_pep-like_sf"/>
</dbReference>
<dbReference type="OrthoDB" id="308440at2759"/>
<sequence>MPTTALQMALFTPSRIFSTAICVVKLGCTFHLVTTYFFQLCSVAGPSMLPTLSIQGDWVAVNMRARHGRNVKVGDLVLYKIPIKKYDRGLKRVIGMPGDFVSVGDDGDCVIEVPQGHCWIQGDNLSISRDSRNFGPLPLALITGKAVAQILPWRQRHWLLNNVAPVDEHAASTPDDE</sequence>
<dbReference type="PANTHER" id="PTHR12383:SF16">
    <property type="entry name" value="MITOCHONDRIAL INNER MEMBRANE PROTEASE SUBUNIT 1"/>
    <property type="match status" value="1"/>
</dbReference>
<keyword evidence="11" id="KW-1185">Reference proteome</keyword>
<name>A0A2C5Y4K5_9HYPO</name>
<feature type="domain" description="Peptidase S26" evidence="9">
    <location>
        <begin position="112"/>
        <end position="148"/>
    </location>
</feature>
<evidence type="ECO:0000256" key="6">
    <source>
        <dbReference type="ARBA" id="ARBA00038445"/>
    </source>
</evidence>
<feature type="active site" evidence="7">
    <location>
        <position position="47"/>
    </location>
</feature>
<dbReference type="InterPro" id="IPR019757">
    <property type="entry name" value="Pept_S26A_signal_pept_1_Lys-AS"/>
</dbReference>
<feature type="domain" description="Peptidase S26" evidence="9">
    <location>
        <begin position="23"/>
        <end position="106"/>
    </location>
</feature>
<protein>
    <recommendedName>
        <fullName evidence="8">Mitochondrial inner membrane protease subunit</fullName>
        <ecNumber evidence="8">3.4.21.-</ecNumber>
    </recommendedName>
</protein>
<comment type="subcellular location">
    <subcellularLocation>
        <location evidence="1 8">Mitochondrion inner membrane</location>
    </subcellularLocation>
</comment>
<dbReference type="EMBL" id="NJET01000067">
    <property type="protein sequence ID" value="PHH62616.1"/>
    <property type="molecule type" value="Genomic_DNA"/>
</dbReference>
<evidence type="ECO:0000256" key="8">
    <source>
        <dbReference type="RuleBase" id="RU362041"/>
    </source>
</evidence>
<reference evidence="10 11" key="1">
    <citation type="submission" date="2017-06" db="EMBL/GenBank/DDBJ databases">
        <title>Ant-infecting Ophiocordyceps genomes reveal a high diversity of potential behavioral manipulation genes and a possible major role for enterotoxins.</title>
        <authorList>
            <person name="De Bekker C."/>
            <person name="Evans H.C."/>
            <person name="Brachmann A."/>
            <person name="Hughes D.P."/>
        </authorList>
    </citation>
    <scope>NUCLEOTIDE SEQUENCE [LARGE SCALE GENOMIC DNA]</scope>
    <source>
        <strain evidence="10 11">Map64</strain>
    </source>
</reference>
<dbReference type="STRING" id="1399860.A0A2C5Y4K5"/>
<dbReference type="PANTHER" id="PTHR12383">
    <property type="entry name" value="PROTEASE FAMILY S26 MITOCHONDRIAL INNER MEMBRANE PROTEASE-RELATED"/>
    <property type="match status" value="1"/>
</dbReference>
<dbReference type="Gene3D" id="2.10.109.10">
    <property type="entry name" value="Umud Fragment, subunit A"/>
    <property type="match status" value="1"/>
</dbReference>
<gene>
    <name evidence="10" type="ORF">CDD81_6850</name>
</gene>
<keyword evidence="4 8" id="KW-0496">Mitochondrion</keyword>
<evidence type="ECO:0000256" key="7">
    <source>
        <dbReference type="PIRSR" id="PIRSR600223-1"/>
    </source>
</evidence>
<dbReference type="PROSITE" id="PS00760">
    <property type="entry name" value="SPASE_I_2"/>
    <property type="match status" value="1"/>
</dbReference>
<dbReference type="GO" id="GO:0042720">
    <property type="term" value="C:mitochondrial inner membrane peptidase complex"/>
    <property type="evidence" value="ECO:0007669"/>
    <property type="project" value="TreeGrafter"/>
</dbReference>
<dbReference type="AlphaFoldDB" id="A0A2C5Y4K5"/>
<keyword evidence="8" id="KW-0645">Protease</keyword>
<dbReference type="PRINTS" id="PR00727">
    <property type="entry name" value="LEADERPTASE"/>
</dbReference>
<evidence type="ECO:0000256" key="2">
    <source>
        <dbReference type="ARBA" id="ARBA00022792"/>
    </source>
</evidence>
<dbReference type="InterPro" id="IPR052064">
    <property type="entry name" value="Mito_IMP1_subunit"/>
</dbReference>
<dbReference type="NCBIfam" id="TIGR02227">
    <property type="entry name" value="sigpep_I_bact"/>
    <property type="match status" value="1"/>
</dbReference>
<evidence type="ECO:0000256" key="5">
    <source>
        <dbReference type="ARBA" id="ARBA00023136"/>
    </source>
</evidence>
<comment type="similarity">
    <text evidence="6">Belongs to the peptidase S26 family. IMP1 subfamily.</text>
</comment>
<evidence type="ECO:0000313" key="11">
    <source>
        <dbReference type="Proteomes" id="UP000226192"/>
    </source>
</evidence>
<accession>A0A2C5Y4K5</accession>
<dbReference type="GO" id="GO:0006465">
    <property type="term" value="P:signal peptide processing"/>
    <property type="evidence" value="ECO:0007669"/>
    <property type="project" value="InterPro"/>
</dbReference>
<feature type="active site" evidence="7">
    <location>
        <position position="91"/>
    </location>
</feature>
<dbReference type="Proteomes" id="UP000226192">
    <property type="component" value="Unassembled WGS sequence"/>
</dbReference>
<evidence type="ECO:0000256" key="1">
    <source>
        <dbReference type="ARBA" id="ARBA00004273"/>
    </source>
</evidence>
<evidence type="ECO:0000313" key="10">
    <source>
        <dbReference type="EMBL" id="PHH62616.1"/>
    </source>
</evidence>
<dbReference type="GO" id="GO:0006627">
    <property type="term" value="P:protein processing involved in protein targeting to mitochondrion"/>
    <property type="evidence" value="ECO:0007669"/>
    <property type="project" value="TreeGrafter"/>
</dbReference>
<organism evidence="10 11">
    <name type="scientific">Ophiocordyceps australis</name>
    <dbReference type="NCBI Taxonomy" id="1399860"/>
    <lineage>
        <taxon>Eukaryota</taxon>
        <taxon>Fungi</taxon>
        <taxon>Dikarya</taxon>
        <taxon>Ascomycota</taxon>
        <taxon>Pezizomycotina</taxon>
        <taxon>Sordariomycetes</taxon>
        <taxon>Hypocreomycetidae</taxon>
        <taxon>Hypocreales</taxon>
        <taxon>Ophiocordycipitaceae</taxon>
        <taxon>Ophiocordyceps</taxon>
    </lineage>
</organism>
<keyword evidence="2 8" id="KW-0999">Mitochondrion inner membrane</keyword>
<keyword evidence="3 8" id="KW-0378">Hydrolase</keyword>
<keyword evidence="5" id="KW-0472">Membrane</keyword>
<evidence type="ECO:0000256" key="3">
    <source>
        <dbReference type="ARBA" id="ARBA00022801"/>
    </source>
</evidence>
<dbReference type="InterPro" id="IPR000223">
    <property type="entry name" value="Pept_S26A_signal_pept_1"/>
</dbReference>
<dbReference type="GO" id="GO:0004252">
    <property type="term" value="F:serine-type endopeptidase activity"/>
    <property type="evidence" value="ECO:0007669"/>
    <property type="project" value="InterPro"/>
</dbReference>
<proteinExistence type="inferred from homology"/>
<dbReference type="SUPFAM" id="SSF51306">
    <property type="entry name" value="LexA/Signal peptidase"/>
    <property type="match status" value="1"/>
</dbReference>
<dbReference type="CDD" id="cd06530">
    <property type="entry name" value="S26_SPase_I"/>
    <property type="match status" value="1"/>
</dbReference>
<evidence type="ECO:0000259" key="9">
    <source>
        <dbReference type="Pfam" id="PF10502"/>
    </source>
</evidence>
<comment type="caution">
    <text evidence="10">The sequence shown here is derived from an EMBL/GenBank/DDBJ whole genome shotgun (WGS) entry which is preliminary data.</text>
</comment>
<dbReference type="InterPro" id="IPR019533">
    <property type="entry name" value="Peptidase_S26"/>
</dbReference>
<evidence type="ECO:0000256" key="4">
    <source>
        <dbReference type="ARBA" id="ARBA00023128"/>
    </source>
</evidence>
<dbReference type="EC" id="3.4.21.-" evidence="8"/>
<dbReference type="Pfam" id="PF10502">
    <property type="entry name" value="Peptidase_S26"/>
    <property type="match status" value="2"/>
</dbReference>